<evidence type="ECO:0000259" key="5">
    <source>
        <dbReference type="PROSITE" id="PS50057"/>
    </source>
</evidence>
<dbReference type="FunFam" id="1.20.1410.10:FF:000001">
    <property type="entry name" value="Talin 2"/>
    <property type="match status" value="1"/>
</dbReference>
<feature type="coiled-coil region" evidence="4">
    <location>
        <begin position="2467"/>
        <end position="2494"/>
    </location>
</feature>
<dbReference type="InterPro" id="IPR049108">
    <property type="entry name" value="Talin_R4"/>
</dbReference>
<dbReference type="CDD" id="cd10569">
    <property type="entry name" value="FERM_C_Talin"/>
    <property type="match status" value="1"/>
</dbReference>
<dbReference type="GO" id="GO:0098609">
    <property type="term" value="P:cell-cell adhesion"/>
    <property type="evidence" value="ECO:0007669"/>
    <property type="project" value="TreeGrafter"/>
</dbReference>
<gene>
    <name evidence="7" type="ORF">SeLEV6574_g00877</name>
</gene>
<dbReference type="InterPro" id="IPR054060">
    <property type="entry name" value="TLN1-like_RS"/>
</dbReference>
<dbReference type="SUPFAM" id="SSF109885">
    <property type="entry name" value="I/LWEQ domain"/>
    <property type="match status" value="4"/>
</dbReference>
<dbReference type="InterPro" id="IPR019748">
    <property type="entry name" value="FERM_central"/>
</dbReference>
<evidence type="ECO:0000256" key="3">
    <source>
        <dbReference type="ARBA" id="ARBA00023212"/>
    </source>
</evidence>
<dbReference type="Gene3D" id="1.20.120.230">
    <property type="entry name" value="Alpha-catenin/vinculin-like"/>
    <property type="match status" value="5"/>
</dbReference>
<dbReference type="InterPro" id="IPR014352">
    <property type="entry name" value="FERM/acyl-CoA-bd_prot_sf"/>
</dbReference>
<feature type="domain" description="I/LWEQ" evidence="6">
    <location>
        <begin position="2258"/>
        <end position="2499"/>
    </location>
</feature>
<dbReference type="InterPro" id="IPR000299">
    <property type="entry name" value="FERM_domain"/>
</dbReference>
<dbReference type="InterPro" id="IPR036723">
    <property type="entry name" value="Alpha-catenin/vinculin-like_sf"/>
</dbReference>
<dbReference type="PANTHER" id="PTHR19981">
    <property type="entry name" value="TALIN"/>
    <property type="match status" value="1"/>
</dbReference>
<dbReference type="VEuPathDB" id="FungiDB:SeMB42_g03054"/>
<dbReference type="CDD" id="cd17090">
    <property type="entry name" value="FERM_F1_TLN"/>
    <property type="match status" value="1"/>
</dbReference>
<keyword evidence="2" id="KW-0963">Cytoplasm</keyword>
<dbReference type="VEuPathDB" id="FungiDB:SeMB42_g02865"/>
<proteinExistence type="predicted"/>
<comment type="caution">
    <text evidence="7">The sequence shown here is derived from an EMBL/GenBank/DDBJ whole genome shotgun (WGS) entry which is preliminary data.</text>
</comment>
<dbReference type="SMART" id="SM00295">
    <property type="entry name" value="B41"/>
    <property type="match status" value="1"/>
</dbReference>
<dbReference type="Gene3D" id="3.10.20.90">
    <property type="entry name" value="Phosphatidylinositol 3-kinase Catalytic Subunit, Chain A, domain 1"/>
    <property type="match status" value="2"/>
</dbReference>
<dbReference type="Pfam" id="PF02174">
    <property type="entry name" value="IRS"/>
    <property type="match status" value="1"/>
</dbReference>
<dbReference type="SMART" id="SM00307">
    <property type="entry name" value="ILWEQ"/>
    <property type="match status" value="1"/>
</dbReference>
<dbReference type="SUPFAM" id="SSF50729">
    <property type="entry name" value="PH domain-like"/>
    <property type="match status" value="1"/>
</dbReference>
<keyword evidence="4" id="KW-0175">Coiled coil</keyword>
<dbReference type="InterPro" id="IPR032425">
    <property type="entry name" value="FERM_f0"/>
</dbReference>
<dbReference type="Gene3D" id="1.20.1420.10">
    <property type="entry name" value="Talin, central domain"/>
    <property type="match status" value="7"/>
</dbReference>
<evidence type="ECO:0000256" key="1">
    <source>
        <dbReference type="ARBA" id="ARBA00004245"/>
    </source>
</evidence>
<dbReference type="PANTHER" id="PTHR19981:SF1">
    <property type="entry name" value="RHEA, ISOFORM B"/>
    <property type="match status" value="1"/>
</dbReference>
<keyword evidence="3" id="KW-0206">Cytoskeleton</keyword>
<dbReference type="GO" id="GO:0051015">
    <property type="term" value="F:actin filament binding"/>
    <property type="evidence" value="ECO:0007669"/>
    <property type="project" value="InterPro"/>
</dbReference>
<dbReference type="Gene3D" id="1.20.80.10">
    <property type="match status" value="1"/>
</dbReference>
<dbReference type="FunFam" id="2.30.29.30:FF:000028">
    <property type="entry name" value="Talin 2"/>
    <property type="match status" value="1"/>
</dbReference>
<dbReference type="InterPro" id="IPR019749">
    <property type="entry name" value="Band_41_domain"/>
</dbReference>
<dbReference type="GO" id="GO:0005200">
    <property type="term" value="F:structural constituent of cytoskeleton"/>
    <property type="evidence" value="ECO:0007669"/>
    <property type="project" value="InterPro"/>
</dbReference>
<dbReference type="Gene3D" id="2.30.29.30">
    <property type="entry name" value="Pleckstrin-homology domain (PH domain)/Phosphotyrosine-binding domain (PTB)"/>
    <property type="match status" value="1"/>
</dbReference>
<dbReference type="InterPro" id="IPR057346">
    <property type="entry name" value="Talin1/2_VBS2"/>
</dbReference>
<organism evidence="7 8">
    <name type="scientific">Synchytrium endobioticum</name>
    <dbReference type="NCBI Taxonomy" id="286115"/>
    <lineage>
        <taxon>Eukaryota</taxon>
        <taxon>Fungi</taxon>
        <taxon>Fungi incertae sedis</taxon>
        <taxon>Chytridiomycota</taxon>
        <taxon>Chytridiomycota incertae sedis</taxon>
        <taxon>Chytridiomycetes</taxon>
        <taxon>Synchytriales</taxon>
        <taxon>Synchytriaceae</taxon>
        <taxon>Synchytrium</taxon>
    </lineage>
</organism>
<dbReference type="Gene3D" id="1.20.1410.10">
    <property type="entry name" value="I/LWEQ domain"/>
    <property type="match status" value="1"/>
</dbReference>
<evidence type="ECO:0000313" key="7">
    <source>
        <dbReference type="EMBL" id="TPX50472.1"/>
    </source>
</evidence>
<dbReference type="FunFam" id="1.20.80.10:FF:000007">
    <property type="entry name" value="Talin 2"/>
    <property type="match status" value="1"/>
</dbReference>
<dbReference type="Pfam" id="PF16511">
    <property type="entry name" value="FERM_f0"/>
    <property type="match status" value="1"/>
</dbReference>
<dbReference type="InterPro" id="IPR015224">
    <property type="entry name" value="Talin_cent"/>
</dbReference>
<dbReference type="GO" id="GO:0005737">
    <property type="term" value="C:cytoplasm"/>
    <property type="evidence" value="ECO:0007669"/>
    <property type="project" value="TreeGrafter"/>
</dbReference>
<evidence type="ECO:0000259" key="6">
    <source>
        <dbReference type="PROSITE" id="PS50945"/>
    </source>
</evidence>
<evidence type="ECO:0000256" key="2">
    <source>
        <dbReference type="ARBA" id="ARBA00022490"/>
    </source>
</evidence>
<sequence>MSHLALRVTVLDLGSSKTINFTGDMSVYEACKEIRDKFGTDTGGSDHGIFWPAYNKWLSNNKVLDFYDLTSGDDVEFKKKHRPLRVRTMDGSVKTVLIDESLPVQALVETVCERIGVLNSEEYSFLPDGPMSEMGSFDNIRGTFKPKIKARIDDEAKWLNAEKTLREQGFTENDQVLLKKKFFFSDQNIDRNDPVQLNLLYNQACEMIVSGKHPCTKDEASQFGAIQLQAQYGNHEPDKHRPGFTKIKDFCPPEYVKNKDIEKKIYAEHAKLQGLTELNAKFRYIQLSRSLKTYGITFFLVKERAEKKNKLVDVLLGVTKEAVVRLDVETKEVIKAWKLTQLRRWAASPNSFTLDFGDYADSYYSVMTTEGEQISQLISGYIDIILKKKKATDRQVPDEEEEHAAVEQYVQPGRAQAVGLVQAAQRAGDIQNVGHVQQVDMLKLTFGRHGPLSMQYAKFGPDIAEAEIAQQALLTTIQNGHAAIATVLQSLGVALELPPMGSDPASMAWKEQTRDVNGENIASQIASYLAAAGSLVMHATGNVASQDYDRISANMAAISSSLGQMSAAIKMLAALSDNAQEGNELLACARKLATSLNSILVATRPVVLGEAKTEHMYPAIKDVTAASNQMLGLLKKTEVPEKDQRDLVARAKAVENASKGFADYAQRTSGGIRDKIAANQVVTDAANATELASQLLACSGVLAPMILSPLCLDQLLEASVLLQEGVETTSFSAQGCTVPRSLRDLQDATQAVNDAIAKLVEKAKHPVKEEEVSELDLQYDRVLNSVDTMLRHLGSGDGIVGAARDLTLTATTFVNALKAAGGLDADERERLAAAAHGLAEATSRMVAAAKDAARNPNDVDRQVRLKEALHQLQEAAGDAVGPRVRQKAFSKLAKAVKDAISSSNQIITASKNAAPSNRDQATQQQLNLAAKKVAEITPTLVTSLKAYNADVEDTNAQMRLVSASKQLIVPGQSLNAAAKAAAPTTGDQAAQAGLTCAAQQNSNALDALAKAFELAESIKSGFQLESALEAFHKVHTDLVEACGAPQRLKPLPGQTAESAQIEVQGLPKALVGAVGQMVAAIEKDDENLMGIVATDLVTLIQSLAAAAKAVCAMSNDPDTKRLILESAARAAAEIAKMLQAAKAGRDAGNLDVAALKAMAQDASNAAAAVSASLPGQRDIDRARDTVESLQSQLAAGKLAQLGNSKDSFQVAQNKLEVASNSMILAMNTLVAATKGSPPELIRTVKNYEASIKKLAEASGSFADKNPQTGAQLEGFLSSVFVSSIAFLQNAKSVAADPSNGNDKSRLMDAVRGVGESLSKLMDGCAVSAPGQAECNKALQTMVIANARLEAVNDATSNQDTYFESLALVTDQSKQLGQQLSRVMLAARSGDGSNFAASVTESGDLIASITEANCRAVCLIGLADPSSVAATVGSVDSSVFTKTAADLKVAFDKLLNPANTQQAVVEHAALVAQHTAALCNACKRCGADPAVGALARQRFAKEAREVAAITQDLVQNIKSLAVKPCNETRAACSAAYTPLQDKASSLVEYSRFPEFAGEPARFSPMAQAAQRPLVESNQTLISSAQGVFETCRLLCASPRDGATVQLLQSQMRSLTDSIQTLNVDMAAGAPGQKECQEALEIVTNTVASLDGAVVDALSGRLKPQPNQDPSNLVDTGRALASLADIIADVSKTNGAELGAAVSQLPATFAQFAQFASAFAANISDKDQQKALLETAKDVGDSMIAFLAAAKANGGNAMDASKQRQVDDARATLQANFKKIITLVEGAGEATAEFTQAFDRIEAAVKNIKAKTPTRVTDTYQVYAIEVDSQGRQLLAAVGEAITKAKTKEHFASLATRVSTQFEKMLQSSCSAIAASDDSAVKESITDAVRDLGGALIRLLDASRLACRGTDNVNRTKLSSSARETAASTSKLLTAVKEGSKGLLACEHAKGCIATLIGDLETAGIFAQAGQLDPMDLRDNFGYHKDGILTNARQLIELTKSFIAAATGTQQDLADVAVTAVNLMASLTENSKSGATAVTSADKNMQVQLLAAVRAVAESLQGLVHAAADACGKAENDPAITNLGDSVKMQFGAIAELIRVTKLLGDEASRGIRALEGAAAEIAESLVSLQSDQPAQGTALPEEVAAIAKQLATASASLLSASSGAKQDDVVAACNKLKNAFVDLTRAGKAATERAPVEKRTAMHTAVAQAGESTRALLATVRDAQQQSTADSKQRVHRGATSVAASVALVVSACGALIPTGYVDPTDPNVVAERELLAAASSIEAAARKLAQMKPPERPRADDALGFDEQIWDATQAIAAACAALIKSATGAQREIVALRGSARTAAVYFNDGTWSDGLVSAAKAVAAATGDLCQAADAAVKGNVDRERVIVAARNVSASTTQLLAAASSSVDPSSQSQIRLQAAGKAVVCASENLVKAADQAEALDDIDSVIASDLIKGGAANAKIQEMEAQVNILKMEKELDTARKKLAAVRKNKYMAASIGGAM</sequence>
<dbReference type="Pfam" id="PF01608">
    <property type="entry name" value="I_LWEQ"/>
    <property type="match status" value="1"/>
</dbReference>
<dbReference type="InterPro" id="IPR035963">
    <property type="entry name" value="FERM_2"/>
</dbReference>
<dbReference type="SMART" id="SM01244">
    <property type="entry name" value="IRS"/>
    <property type="match status" value="1"/>
</dbReference>
<feature type="domain" description="FERM" evidence="5">
    <location>
        <begin position="82"/>
        <end position="389"/>
    </location>
</feature>
<dbReference type="Pfam" id="PF21896">
    <property type="entry name" value="Talin_IBS2B"/>
    <property type="match status" value="1"/>
</dbReference>
<dbReference type="GO" id="GO:0005886">
    <property type="term" value="C:plasma membrane"/>
    <property type="evidence" value="ECO:0007669"/>
    <property type="project" value="TreeGrafter"/>
</dbReference>
<dbReference type="GO" id="GO:0005856">
    <property type="term" value="C:cytoskeleton"/>
    <property type="evidence" value="ECO:0007669"/>
    <property type="project" value="UniProtKB-SubCell"/>
</dbReference>
<dbReference type="PROSITE" id="PS00660">
    <property type="entry name" value="FERM_1"/>
    <property type="match status" value="1"/>
</dbReference>
<accession>A0A507DFN8</accession>
<evidence type="ECO:0000256" key="4">
    <source>
        <dbReference type="SAM" id="Coils"/>
    </source>
</evidence>
<dbReference type="Pfam" id="PF25177">
    <property type="entry name" value="Talin_VBS2"/>
    <property type="match status" value="1"/>
</dbReference>
<dbReference type="InterPro" id="IPR011993">
    <property type="entry name" value="PH-like_dom_sf"/>
</dbReference>
<evidence type="ECO:0000313" key="8">
    <source>
        <dbReference type="Proteomes" id="UP000320475"/>
    </source>
</evidence>
<name>A0A507DFN8_9FUNG</name>
<dbReference type="Pfam" id="PF09141">
    <property type="entry name" value="Talin_middle"/>
    <property type="match status" value="1"/>
</dbReference>
<dbReference type="EMBL" id="QEAM01000017">
    <property type="protein sequence ID" value="TPX50472.1"/>
    <property type="molecule type" value="Genomic_DNA"/>
</dbReference>
<dbReference type="Proteomes" id="UP000320475">
    <property type="component" value="Unassembled WGS sequence"/>
</dbReference>
<dbReference type="InterPro" id="IPR002404">
    <property type="entry name" value="IRS_PTB"/>
</dbReference>
<dbReference type="InterPro" id="IPR035964">
    <property type="entry name" value="I/LWEQ_dom_sf"/>
</dbReference>
<dbReference type="Pfam" id="PF21865">
    <property type="entry name" value="TLN1-like_RS"/>
    <property type="match status" value="2"/>
</dbReference>
<dbReference type="PROSITE" id="PS50057">
    <property type="entry name" value="FERM_3"/>
    <property type="match status" value="1"/>
</dbReference>
<dbReference type="SUPFAM" id="SSF47031">
    <property type="entry name" value="Second domain of FERM"/>
    <property type="match status" value="1"/>
</dbReference>
<dbReference type="OrthoDB" id="10262320at2759"/>
<dbReference type="CDD" id="cd17089">
    <property type="entry name" value="FERM_F0_TLN"/>
    <property type="match status" value="1"/>
</dbReference>
<dbReference type="InterPro" id="IPR036476">
    <property type="entry name" value="Talin_cent_sf"/>
</dbReference>
<dbReference type="InterPro" id="IPR002558">
    <property type="entry name" value="ILWEQ_dom"/>
</dbReference>
<reference evidence="7 8" key="1">
    <citation type="journal article" date="2019" name="Sci. Rep.">
        <title>Comparative genomics of chytrid fungi reveal insights into the obligate biotrophic and pathogenic lifestyle of Synchytrium endobioticum.</title>
        <authorList>
            <person name="van de Vossenberg B.T.L.H."/>
            <person name="Warris S."/>
            <person name="Nguyen H.D.T."/>
            <person name="van Gent-Pelzer M.P.E."/>
            <person name="Joly D.L."/>
            <person name="van de Geest H.C."/>
            <person name="Bonants P.J.M."/>
            <person name="Smith D.S."/>
            <person name="Levesque C.A."/>
            <person name="van der Lee T.A.J."/>
        </authorList>
    </citation>
    <scope>NUCLEOTIDE SEQUENCE [LARGE SCALE GENOMIC DNA]</scope>
    <source>
        <strain evidence="7 8">LEV6574</strain>
    </source>
</reference>
<dbReference type="InterPro" id="IPR054082">
    <property type="entry name" value="Talin_IBS2B"/>
</dbReference>
<evidence type="ECO:0008006" key="9">
    <source>
        <dbReference type="Google" id="ProtNLM"/>
    </source>
</evidence>
<dbReference type="Pfam" id="PF21692">
    <property type="entry name" value="Talin_R4"/>
    <property type="match status" value="1"/>
</dbReference>
<dbReference type="SUPFAM" id="SSF47220">
    <property type="entry name" value="alpha-catenin/vinculin-like"/>
    <property type="match status" value="3"/>
</dbReference>
<dbReference type="GO" id="GO:0030036">
    <property type="term" value="P:actin cytoskeleton organization"/>
    <property type="evidence" value="ECO:0007669"/>
    <property type="project" value="TreeGrafter"/>
</dbReference>
<dbReference type="CDD" id="cd14473">
    <property type="entry name" value="FERM_B-lobe"/>
    <property type="match status" value="1"/>
</dbReference>
<protein>
    <recommendedName>
        <fullName evidence="9">FERM domain-containing protein</fullName>
    </recommendedName>
</protein>
<dbReference type="PROSITE" id="PS50945">
    <property type="entry name" value="I_LWEQ"/>
    <property type="match status" value="1"/>
</dbReference>
<dbReference type="InterPro" id="IPR019747">
    <property type="entry name" value="FERM_CS"/>
</dbReference>
<dbReference type="SUPFAM" id="SSF109880">
    <property type="entry name" value="A middle domain of Talin 1"/>
    <property type="match status" value="1"/>
</dbReference>
<comment type="subcellular location">
    <subcellularLocation>
        <location evidence="1">Cytoplasm</location>
        <location evidence="1">Cytoskeleton</location>
    </subcellularLocation>
</comment>
<dbReference type="GO" id="GO:0005178">
    <property type="term" value="F:integrin binding"/>
    <property type="evidence" value="ECO:0007669"/>
    <property type="project" value="TreeGrafter"/>
</dbReference>